<dbReference type="OrthoDB" id="190718at2759"/>
<dbReference type="GO" id="GO:0050043">
    <property type="term" value="F:lactate racemase activity"/>
    <property type="evidence" value="ECO:0007669"/>
    <property type="project" value="InterPro"/>
</dbReference>
<keyword evidence="3" id="KW-1185">Reference proteome</keyword>
<reference evidence="2 3" key="1">
    <citation type="submission" date="2019-01" db="EMBL/GenBank/DDBJ databases">
        <title>Nuclear Genome Assembly of the Microalgal Biofuel strain Nannochloropsis salina CCMP1776.</title>
        <authorList>
            <person name="Hovde B."/>
        </authorList>
    </citation>
    <scope>NUCLEOTIDE SEQUENCE [LARGE SCALE GENOMIC DNA]</scope>
    <source>
        <strain evidence="2 3">CCMP1776</strain>
    </source>
</reference>
<dbReference type="Gene3D" id="3.40.50.11440">
    <property type="match status" value="1"/>
</dbReference>
<dbReference type="InterPro" id="IPR048068">
    <property type="entry name" value="LarA-like"/>
</dbReference>
<sequence length="353" mass="38946">MVLYYEWGSTTEALADNDLRTAVRSVFDKLGEKKKVLVVPPDFTRFNSKAGLLTQHTYEYYGEALKDILPALGTHDPVSGHQRERMFGAVPESLFRIHDWRNDVITIGHVPADMVRAASDGKLDQPWPAQLNKLMVEGGHDLILSIGQVVPHEVLGMANYNKNLFVGIGGAEAINLSHFIGAVYGMERMMGVADNPLRRVLNHASEQFLAGVYPLIYILTVIGPSDEDPRVLRTRGLYIGDDAECFFKAAALSIQVNFTLLEKPVRKVVAFLDKEEFQSTWLGNKAIYRTRMMIEDGGELLVLAPGVRKFGEDEAIDALIRLVRWPGAVKGVSRARGGKGPPELASSGIACSL</sequence>
<protein>
    <recommendedName>
        <fullName evidence="1">LarA-like N-terminal domain-containing protein</fullName>
    </recommendedName>
</protein>
<dbReference type="PANTHER" id="PTHR33171:SF17">
    <property type="entry name" value="LARA-LIKE N-TERMINAL DOMAIN-CONTAINING PROTEIN"/>
    <property type="match status" value="1"/>
</dbReference>
<dbReference type="Proteomes" id="UP000355283">
    <property type="component" value="Unassembled WGS sequence"/>
</dbReference>
<gene>
    <name evidence="2" type="ORF">NSK_001850</name>
</gene>
<name>A0A4D9D5B9_9STRA</name>
<evidence type="ECO:0000313" key="3">
    <source>
        <dbReference type="Proteomes" id="UP000355283"/>
    </source>
</evidence>
<comment type="caution">
    <text evidence="2">The sequence shown here is derived from an EMBL/GenBank/DDBJ whole genome shotgun (WGS) entry which is preliminary data.</text>
</comment>
<evidence type="ECO:0000313" key="2">
    <source>
        <dbReference type="EMBL" id="TFJ86762.1"/>
    </source>
</evidence>
<organism evidence="2 3">
    <name type="scientific">Nannochloropsis salina CCMP1776</name>
    <dbReference type="NCBI Taxonomy" id="1027361"/>
    <lineage>
        <taxon>Eukaryota</taxon>
        <taxon>Sar</taxon>
        <taxon>Stramenopiles</taxon>
        <taxon>Ochrophyta</taxon>
        <taxon>Eustigmatophyceae</taxon>
        <taxon>Eustigmatales</taxon>
        <taxon>Monodopsidaceae</taxon>
        <taxon>Microchloropsis</taxon>
        <taxon>Microchloropsis salina</taxon>
    </lineage>
</organism>
<dbReference type="InterPro" id="IPR043166">
    <property type="entry name" value="LarA-like_C"/>
</dbReference>
<feature type="domain" description="LarA-like N-terminal" evidence="1">
    <location>
        <begin position="28"/>
        <end position="180"/>
    </location>
</feature>
<dbReference type="PANTHER" id="PTHR33171">
    <property type="entry name" value="LAR_N DOMAIN-CONTAINING PROTEIN"/>
    <property type="match status" value="1"/>
</dbReference>
<dbReference type="AlphaFoldDB" id="A0A4D9D5B9"/>
<dbReference type="InterPro" id="IPR018657">
    <property type="entry name" value="LarA-like_N"/>
</dbReference>
<evidence type="ECO:0000259" key="1">
    <source>
        <dbReference type="Pfam" id="PF09861"/>
    </source>
</evidence>
<proteinExistence type="predicted"/>
<dbReference type="Pfam" id="PF09861">
    <property type="entry name" value="Lar_N"/>
    <property type="match status" value="1"/>
</dbReference>
<dbReference type="EMBL" id="SDOX01000007">
    <property type="protein sequence ID" value="TFJ86762.1"/>
    <property type="molecule type" value="Genomic_DNA"/>
</dbReference>
<dbReference type="Gene3D" id="3.90.226.30">
    <property type="match status" value="1"/>
</dbReference>
<accession>A0A4D9D5B9</accession>